<organism evidence="1 2">
    <name type="scientific">Lasiodiplodia mahajangana</name>
    <dbReference type="NCBI Taxonomy" id="1108764"/>
    <lineage>
        <taxon>Eukaryota</taxon>
        <taxon>Fungi</taxon>
        <taxon>Dikarya</taxon>
        <taxon>Ascomycota</taxon>
        <taxon>Pezizomycotina</taxon>
        <taxon>Dothideomycetes</taxon>
        <taxon>Dothideomycetes incertae sedis</taxon>
        <taxon>Botryosphaeriales</taxon>
        <taxon>Botryosphaeriaceae</taxon>
        <taxon>Lasiodiplodia</taxon>
    </lineage>
</organism>
<dbReference type="EMBL" id="JAPUUL010000435">
    <property type="protein sequence ID" value="KAJ8130731.1"/>
    <property type="molecule type" value="Genomic_DNA"/>
</dbReference>
<sequence>MWAIYALSSISKLFVQNQAVNEDPPPADFEFTAGDAMAAQSECRGETSEPSPPPYDEVSESIRADQREPGPATCGRWYLEDPEPETLEFTLSPDPSQYWFTQDWAARLSVKCGDIPRLMRDGFYWDSRNVVNEDGFIRQGWTVGSDIPRSDGRQWCGSRRYFLKDLQQPPRWTASIRVLALHETTLYHFDLGELTRERIQRGKACGRGQNIQSADVDLIYKYYYDRPQSCFNAIYDNMPMEGYWPWPRKKTEIKEEVEEVPVWSYFE</sequence>
<keyword evidence="2" id="KW-1185">Reference proteome</keyword>
<proteinExistence type="predicted"/>
<evidence type="ECO:0000313" key="1">
    <source>
        <dbReference type="EMBL" id="KAJ8130731.1"/>
    </source>
</evidence>
<comment type="caution">
    <text evidence="1">The sequence shown here is derived from an EMBL/GenBank/DDBJ whole genome shotgun (WGS) entry which is preliminary data.</text>
</comment>
<reference evidence="1" key="1">
    <citation type="submission" date="2022-12" db="EMBL/GenBank/DDBJ databases">
        <title>Genome Sequence of Lasiodiplodia mahajangana.</title>
        <authorList>
            <person name="Buettner E."/>
        </authorList>
    </citation>
    <scope>NUCLEOTIDE SEQUENCE</scope>
    <source>
        <strain evidence="1">VT137</strain>
    </source>
</reference>
<gene>
    <name evidence="1" type="ORF">O1611_g2897</name>
</gene>
<protein>
    <submittedName>
        <fullName evidence="1">Uncharacterized protein</fullName>
    </submittedName>
</protein>
<accession>A0ACC2JT95</accession>
<dbReference type="Proteomes" id="UP001153332">
    <property type="component" value="Unassembled WGS sequence"/>
</dbReference>
<evidence type="ECO:0000313" key="2">
    <source>
        <dbReference type="Proteomes" id="UP001153332"/>
    </source>
</evidence>
<name>A0ACC2JT95_9PEZI</name>